<feature type="transmembrane region" description="Helical" evidence="2">
    <location>
        <begin position="43"/>
        <end position="65"/>
    </location>
</feature>
<evidence type="ECO:0000256" key="2">
    <source>
        <dbReference type="SAM" id="Phobius"/>
    </source>
</evidence>
<keyword evidence="2" id="KW-0472">Membrane</keyword>
<evidence type="ECO:0000313" key="4">
    <source>
        <dbReference type="Proteomes" id="UP000608890"/>
    </source>
</evidence>
<protein>
    <recommendedName>
        <fullName evidence="5">PepSY domain-containing protein</fullName>
    </recommendedName>
</protein>
<proteinExistence type="predicted"/>
<feature type="compositionally biased region" description="Pro residues" evidence="1">
    <location>
        <begin position="9"/>
        <end position="19"/>
    </location>
</feature>
<keyword evidence="2" id="KW-0812">Transmembrane</keyword>
<feature type="region of interest" description="Disordered" evidence="1">
    <location>
        <begin position="1"/>
        <end position="31"/>
    </location>
</feature>
<reference evidence="3" key="1">
    <citation type="journal article" date="2014" name="Int. J. Syst. Evol. Microbiol.">
        <title>Complete genome sequence of Corynebacterium casei LMG S-19264T (=DSM 44701T), isolated from a smear-ripened cheese.</title>
        <authorList>
            <consortium name="US DOE Joint Genome Institute (JGI-PGF)"/>
            <person name="Walter F."/>
            <person name="Albersmeier A."/>
            <person name="Kalinowski J."/>
            <person name="Ruckert C."/>
        </authorList>
    </citation>
    <scope>NUCLEOTIDE SEQUENCE</scope>
    <source>
        <strain evidence="3">CGMCC 4.7312</strain>
    </source>
</reference>
<accession>A0A917TI85</accession>
<reference evidence="3" key="2">
    <citation type="submission" date="2020-09" db="EMBL/GenBank/DDBJ databases">
        <authorList>
            <person name="Sun Q."/>
            <person name="Zhou Y."/>
        </authorList>
    </citation>
    <scope>NUCLEOTIDE SEQUENCE</scope>
    <source>
        <strain evidence="3">CGMCC 4.7312</strain>
    </source>
</reference>
<comment type="caution">
    <text evidence="3">The sequence shown here is derived from an EMBL/GenBank/DDBJ whole genome shotgun (WGS) entry which is preliminary data.</text>
</comment>
<evidence type="ECO:0000313" key="3">
    <source>
        <dbReference type="EMBL" id="GGM24350.1"/>
    </source>
</evidence>
<dbReference type="InterPro" id="IPR005625">
    <property type="entry name" value="PepSY-ass_TM"/>
</dbReference>
<name>A0A917TI85_9ACTN</name>
<dbReference type="RefSeq" id="WP_373293087.1">
    <property type="nucleotide sequence ID" value="NZ_BMNB01000002.1"/>
</dbReference>
<dbReference type="Pfam" id="PF03929">
    <property type="entry name" value="PepSY_TM"/>
    <property type="match status" value="1"/>
</dbReference>
<evidence type="ECO:0000256" key="1">
    <source>
        <dbReference type="SAM" id="MobiDB-lite"/>
    </source>
</evidence>
<organism evidence="3 4">
    <name type="scientific">Micromonospora sonchi</name>
    <dbReference type="NCBI Taxonomy" id="1763543"/>
    <lineage>
        <taxon>Bacteria</taxon>
        <taxon>Bacillati</taxon>
        <taxon>Actinomycetota</taxon>
        <taxon>Actinomycetes</taxon>
        <taxon>Micromonosporales</taxon>
        <taxon>Micromonosporaceae</taxon>
        <taxon>Micromonospora</taxon>
    </lineage>
</organism>
<dbReference type="PANTHER" id="PTHR34219:SF1">
    <property type="entry name" value="PEPSY DOMAIN-CONTAINING PROTEIN"/>
    <property type="match status" value="1"/>
</dbReference>
<keyword evidence="4" id="KW-1185">Reference proteome</keyword>
<evidence type="ECO:0008006" key="5">
    <source>
        <dbReference type="Google" id="ProtNLM"/>
    </source>
</evidence>
<sequence>MSLTEAPGAPMPESTPGPEPTTAQPAARPPRRPSPLAAMLLRLHFYAGILVAPFLVVAALTGLAYTVTPQLDQALYGDQLTVATVGDQPRPLAEQITAARTAHPDGTLAAVAPGIGEHTTRVVFSLPELGDRQHTVYVDPYTGEVRGQLTTWFGSTPPPPGSTTCTAICTWATSGGTTRRSPPVGFGSRRSAASCCGGVAGAPDAAG</sequence>
<dbReference type="PANTHER" id="PTHR34219">
    <property type="entry name" value="IRON-REGULATED INNER MEMBRANE PROTEIN-RELATED"/>
    <property type="match status" value="1"/>
</dbReference>
<dbReference type="AlphaFoldDB" id="A0A917TI85"/>
<dbReference type="Proteomes" id="UP000608890">
    <property type="component" value="Unassembled WGS sequence"/>
</dbReference>
<gene>
    <name evidence="3" type="ORF">GCM10011608_06480</name>
</gene>
<dbReference type="EMBL" id="BMNB01000002">
    <property type="protein sequence ID" value="GGM24350.1"/>
    <property type="molecule type" value="Genomic_DNA"/>
</dbReference>
<keyword evidence="2" id="KW-1133">Transmembrane helix</keyword>